<feature type="region of interest" description="Disordered" evidence="4">
    <location>
        <begin position="308"/>
        <end position="347"/>
    </location>
</feature>
<sequence>MMKRKDPPGGAKDAQGRPPNTRNNKRVKVQDARNIRTQPSDAALEDGKLDLNKFLSAREFEIRALEKSMAKCKAVNATRVFQMVPRVMRRRTASHNAKRVPKRLQVQARKEMLEDNTPTVESRKRKPRTTRARIRAETMKKLRYLADKKKKKTKKADDGTVEESQPKGKGVITTRAPRPKIRRNMLNEPPKADSKFRKRQIHKTWLPTHLWHAKRATMTTPNSPLWRFAIPLTSTAKSYRPTHRASGQKGAVAWDVSYMSTIGVYGTSDGIERVLRSLGLVQEGLWNARGKKWRAGVRKWTGILSSQHKNGRRDIGPATVVWNPEPPEPSSDEVETSSSRPKKSQRQILVRTHPSCFLELFEELVKLAKGQKPQLYVEDLRFEIGSIELIGPGSTEALLGILEPFHETPETAECHASVFRSLAGVTNPASLPKDAILAFSAKDPRLAYPPKRTQIPDGGEQTLLKTLIEWPVEENLKPYSIFDRESRYQASRIPSQKSVNRRKGANAPGEPIKVTAADPPIPILLLASRPATDGQAQGTWTMLAPWKCIQAIWYCLMHYPLTTGGNPRLGGLEEQRQIAFEHGTPWFPGDFPATNAGMNWELEQRAKRRSDWDRRPKSKRLEWKSLDLGAGRKGEIGDGLACDFEHLLGLPKSEAPRTQERSDAVPIPDPAAEAMVLDPPPERVESGGTQGPSQSPLSSIETISLVTKSAFNALVKSADAEQPPAGSIVTVNMEFITRGVAKPCARIYRLPSKPKVNVVSSTDAEVPATPEISSSGLPTDLREQWLAKVPSQASGNNNTSRKGRSGAPRMPAGVDMETRKKTLAQSLLTTELPYPRPAANQVDIGGHPLCPNEDDLIGFVTTGAFSLSEGRATAIGSISAGRALETLRDTGVREGKFCIVRNAGESVGWLARWELV</sequence>
<evidence type="ECO:0000259" key="7">
    <source>
        <dbReference type="Pfam" id="PF22770"/>
    </source>
</evidence>
<dbReference type="Pfam" id="PF22770">
    <property type="entry name" value="POP1_C"/>
    <property type="match status" value="1"/>
</dbReference>
<dbReference type="InterPro" id="IPR039182">
    <property type="entry name" value="Pop1"/>
</dbReference>
<comment type="subcellular location">
    <subcellularLocation>
        <location evidence="1">Nucleus</location>
    </subcellularLocation>
</comment>
<feature type="domain" description="POP1 C-terminal" evidence="7">
    <location>
        <begin position="728"/>
        <end position="915"/>
    </location>
</feature>
<dbReference type="GO" id="GO:0005655">
    <property type="term" value="C:nucleolar ribonuclease P complex"/>
    <property type="evidence" value="ECO:0007669"/>
    <property type="project" value="InterPro"/>
</dbReference>
<keyword evidence="9" id="KW-1185">Reference proteome</keyword>
<evidence type="ECO:0000259" key="5">
    <source>
        <dbReference type="Pfam" id="PF06978"/>
    </source>
</evidence>
<dbReference type="PANTHER" id="PTHR22731:SF3">
    <property type="entry name" value="RIBONUCLEASES P_MRP PROTEIN SUBUNIT POP1"/>
    <property type="match status" value="1"/>
</dbReference>
<dbReference type="GO" id="GO:0001682">
    <property type="term" value="P:tRNA 5'-leader removal"/>
    <property type="evidence" value="ECO:0007669"/>
    <property type="project" value="InterPro"/>
</dbReference>
<evidence type="ECO:0000256" key="4">
    <source>
        <dbReference type="SAM" id="MobiDB-lite"/>
    </source>
</evidence>
<feature type="region of interest" description="Disordered" evidence="4">
    <location>
        <begin position="1"/>
        <end position="41"/>
    </location>
</feature>
<dbReference type="GO" id="GO:0000172">
    <property type="term" value="C:ribonuclease MRP complex"/>
    <property type="evidence" value="ECO:0007669"/>
    <property type="project" value="InterPro"/>
</dbReference>
<feature type="domain" description="POPLD" evidence="6">
    <location>
        <begin position="539"/>
        <end position="643"/>
    </location>
</feature>
<name>A0AAN6XFK3_9PEZI</name>
<evidence type="ECO:0000259" key="6">
    <source>
        <dbReference type="Pfam" id="PF08170"/>
    </source>
</evidence>
<dbReference type="Proteomes" id="UP001303160">
    <property type="component" value="Unassembled WGS sequence"/>
</dbReference>
<evidence type="ECO:0000313" key="9">
    <source>
        <dbReference type="Proteomes" id="UP001303160"/>
    </source>
</evidence>
<proteinExistence type="predicted"/>
<feature type="compositionally biased region" description="Basic and acidic residues" evidence="4">
    <location>
        <begin position="654"/>
        <end position="663"/>
    </location>
</feature>
<keyword evidence="2" id="KW-0819">tRNA processing</keyword>
<reference evidence="8" key="2">
    <citation type="submission" date="2023-05" db="EMBL/GenBank/DDBJ databases">
        <authorList>
            <consortium name="Lawrence Berkeley National Laboratory"/>
            <person name="Steindorff A."/>
            <person name="Hensen N."/>
            <person name="Bonometti L."/>
            <person name="Westerberg I."/>
            <person name="Brannstrom I.O."/>
            <person name="Guillou S."/>
            <person name="Cros-Aarteil S."/>
            <person name="Calhoun S."/>
            <person name="Haridas S."/>
            <person name="Kuo A."/>
            <person name="Mondo S."/>
            <person name="Pangilinan J."/>
            <person name="Riley R."/>
            <person name="Labutti K."/>
            <person name="Andreopoulos B."/>
            <person name="Lipzen A."/>
            <person name="Chen C."/>
            <person name="Yanf M."/>
            <person name="Daum C."/>
            <person name="Ng V."/>
            <person name="Clum A."/>
            <person name="Ohm R."/>
            <person name="Martin F."/>
            <person name="Silar P."/>
            <person name="Natvig D."/>
            <person name="Lalanne C."/>
            <person name="Gautier V."/>
            <person name="Ament-Velasquez S.L."/>
            <person name="Kruys A."/>
            <person name="Hutchinson M.I."/>
            <person name="Powell A.J."/>
            <person name="Barry K."/>
            <person name="Miller A.N."/>
            <person name="Grigoriev I.V."/>
            <person name="Debuchy R."/>
            <person name="Gladieux P."/>
            <person name="Thoren M.H."/>
            <person name="Johannesson H."/>
        </authorList>
    </citation>
    <scope>NUCLEOTIDE SEQUENCE</scope>
    <source>
        <strain evidence="8">CBS 315.58</strain>
    </source>
</reference>
<dbReference type="InterPro" id="IPR055079">
    <property type="entry name" value="POP1_C"/>
</dbReference>
<feature type="region of interest" description="Disordered" evidence="4">
    <location>
        <begin position="651"/>
        <end position="671"/>
    </location>
</feature>
<gene>
    <name evidence="8" type="ORF">QBC40DRAFT_281271</name>
</gene>
<evidence type="ECO:0000256" key="1">
    <source>
        <dbReference type="ARBA" id="ARBA00004123"/>
    </source>
</evidence>
<evidence type="ECO:0000313" key="8">
    <source>
        <dbReference type="EMBL" id="KAK4199695.1"/>
    </source>
</evidence>
<dbReference type="PANTHER" id="PTHR22731">
    <property type="entry name" value="RIBONUCLEASES P/MRP PROTEIN SUBUNIT POP1"/>
    <property type="match status" value="1"/>
</dbReference>
<dbReference type="InterPro" id="IPR012590">
    <property type="entry name" value="POPLD_dom"/>
</dbReference>
<feature type="compositionally biased region" description="Polar residues" evidence="4">
    <location>
        <begin position="791"/>
        <end position="800"/>
    </location>
</feature>
<dbReference type="Pfam" id="PF06978">
    <property type="entry name" value="POP1_N"/>
    <property type="match status" value="1"/>
</dbReference>
<accession>A0AAN6XFK3</accession>
<dbReference type="EMBL" id="MU863928">
    <property type="protein sequence ID" value="KAK4199695.1"/>
    <property type="molecule type" value="Genomic_DNA"/>
</dbReference>
<comment type="caution">
    <text evidence="8">The sequence shown here is derived from an EMBL/GenBank/DDBJ whole genome shotgun (WGS) entry which is preliminary data.</text>
</comment>
<feature type="region of interest" description="Disordered" evidence="4">
    <location>
        <begin position="148"/>
        <end position="172"/>
    </location>
</feature>
<organism evidence="8 9">
    <name type="scientific">Triangularia verruculosa</name>
    <dbReference type="NCBI Taxonomy" id="2587418"/>
    <lineage>
        <taxon>Eukaryota</taxon>
        <taxon>Fungi</taxon>
        <taxon>Dikarya</taxon>
        <taxon>Ascomycota</taxon>
        <taxon>Pezizomycotina</taxon>
        <taxon>Sordariomycetes</taxon>
        <taxon>Sordariomycetidae</taxon>
        <taxon>Sordariales</taxon>
        <taxon>Podosporaceae</taxon>
        <taxon>Triangularia</taxon>
    </lineage>
</organism>
<evidence type="ECO:0000256" key="2">
    <source>
        <dbReference type="ARBA" id="ARBA00022694"/>
    </source>
</evidence>
<dbReference type="Pfam" id="PF08170">
    <property type="entry name" value="POPLD"/>
    <property type="match status" value="1"/>
</dbReference>
<protein>
    <submittedName>
        <fullName evidence="8">Ribonucleases P/MRP protein subunit POP1-domain-containing protein</fullName>
    </submittedName>
</protein>
<feature type="region of interest" description="Disordered" evidence="4">
    <location>
        <begin position="788"/>
        <end position="812"/>
    </location>
</feature>
<reference evidence="8" key="1">
    <citation type="journal article" date="2023" name="Mol. Phylogenet. Evol.">
        <title>Genome-scale phylogeny and comparative genomics of the fungal order Sordariales.</title>
        <authorList>
            <person name="Hensen N."/>
            <person name="Bonometti L."/>
            <person name="Westerberg I."/>
            <person name="Brannstrom I.O."/>
            <person name="Guillou S."/>
            <person name="Cros-Aarteil S."/>
            <person name="Calhoun S."/>
            <person name="Haridas S."/>
            <person name="Kuo A."/>
            <person name="Mondo S."/>
            <person name="Pangilinan J."/>
            <person name="Riley R."/>
            <person name="LaButti K."/>
            <person name="Andreopoulos B."/>
            <person name="Lipzen A."/>
            <person name="Chen C."/>
            <person name="Yan M."/>
            <person name="Daum C."/>
            <person name="Ng V."/>
            <person name="Clum A."/>
            <person name="Steindorff A."/>
            <person name="Ohm R.A."/>
            <person name="Martin F."/>
            <person name="Silar P."/>
            <person name="Natvig D.O."/>
            <person name="Lalanne C."/>
            <person name="Gautier V."/>
            <person name="Ament-Velasquez S.L."/>
            <person name="Kruys A."/>
            <person name="Hutchinson M.I."/>
            <person name="Powell A.J."/>
            <person name="Barry K."/>
            <person name="Miller A.N."/>
            <person name="Grigoriev I.V."/>
            <person name="Debuchy R."/>
            <person name="Gladieux P."/>
            <person name="Hiltunen Thoren M."/>
            <person name="Johannesson H."/>
        </authorList>
    </citation>
    <scope>NUCLEOTIDE SEQUENCE</scope>
    <source>
        <strain evidence="8">CBS 315.58</strain>
    </source>
</reference>
<feature type="domain" description="Pop1 N-terminal" evidence="5">
    <location>
        <begin position="54"/>
        <end position="266"/>
    </location>
</feature>
<dbReference type="AlphaFoldDB" id="A0AAN6XFK3"/>
<dbReference type="InterPro" id="IPR009723">
    <property type="entry name" value="Pop1_N"/>
</dbReference>
<keyword evidence="3" id="KW-0539">Nucleus</keyword>
<feature type="region of interest" description="Disordered" evidence="4">
    <location>
        <begin position="678"/>
        <end position="697"/>
    </location>
</feature>
<evidence type="ECO:0000256" key="3">
    <source>
        <dbReference type="ARBA" id="ARBA00023242"/>
    </source>
</evidence>
<feature type="region of interest" description="Disordered" evidence="4">
    <location>
        <begin position="492"/>
        <end position="513"/>
    </location>
</feature>